<proteinExistence type="predicted"/>
<evidence type="ECO:0000313" key="3">
    <source>
        <dbReference type="Proteomes" id="UP000245423"/>
    </source>
</evidence>
<keyword evidence="3" id="KW-1185">Reference proteome</keyword>
<keyword evidence="1" id="KW-0812">Transmembrane</keyword>
<accession>M1Z6L6</accession>
<dbReference type="HOGENOM" id="CLU_083843_0_1_9"/>
<dbReference type="OrthoDB" id="154912at2"/>
<dbReference type="Pfam" id="PF19700">
    <property type="entry name" value="DUF6198"/>
    <property type="match status" value="1"/>
</dbReference>
<dbReference type="RefSeq" id="WP_005582876.1">
    <property type="nucleotide sequence ID" value="NZ_LT669839.1"/>
</dbReference>
<name>M1Z6L6_9FIRM</name>
<keyword evidence="1" id="KW-1133">Transmembrane helix</keyword>
<dbReference type="PANTHER" id="PTHR40078">
    <property type="entry name" value="INTEGRAL MEMBRANE PROTEIN-RELATED"/>
    <property type="match status" value="1"/>
</dbReference>
<dbReference type="PANTHER" id="PTHR40078:SF1">
    <property type="entry name" value="INTEGRAL MEMBRANE PROTEIN"/>
    <property type="match status" value="1"/>
</dbReference>
<organism evidence="2 3">
    <name type="scientific">[Clostridium] ultunense Esp</name>
    <dbReference type="NCBI Taxonomy" id="1288971"/>
    <lineage>
        <taxon>Bacteria</taxon>
        <taxon>Bacillati</taxon>
        <taxon>Bacillota</taxon>
        <taxon>Tissierellia</taxon>
        <taxon>Tissierellales</taxon>
        <taxon>Tepidimicrobiaceae</taxon>
        <taxon>Schnuerera</taxon>
    </lineage>
</organism>
<dbReference type="Proteomes" id="UP000245423">
    <property type="component" value="Chromosome 1"/>
</dbReference>
<gene>
    <name evidence="2" type="ORF">CUESP1_2801</name>
</gene>
<feature type="transmembrane region" description="Helical" evidence="1">
    <location>
        <begin position="102"/>
        <end position="124"/>
    </location>
</feature>
<keyword evidence="1" id="KW-0472">Membrane</keyword>
<dbReference type="InterPro" id="IPR038750">
    <property type="entry name" value="YczE/YyaS-like"/>
</dbReference>
<evidence type="ECO:0000313" key="2">
    <source>
        <dbReference type="EMBL" id="SHD78133.1"/>
    </source>
</evidence>
<feature type="transmembrane region" description="Helical" evidence="1">
    <location>
        <begin position="45"/>
        <end position="64"/>
    </location>
</feature>
<feature type="transmembrane region" description="Helical" evidence="1">
    <location>
        <begin position="12"/>
        <end position="33"/>
    </location>
</feature>
<protein>
    <submittedName>
        <fullName evidence="2">Putative membrane protein</fullName>
    </submittedName>
</protein>
<dbReference type="EMBL" id="LT669839">
    <property type="protein sequence ID" value="SHD78133.1"/>
    <property type="molecule type" value="Genomic_DNA"/>
</dbReference>
<feature type="transmembrane region" description="Helical" evidence="1">
    <location>
        <begin position="76"/>
        <end position="96"/>
    </location>
</feature>
<dbReference type="AlphaFoldDB" id="M1Z6L6"/>
<reference evidence="2 3" key="1">
    <citation type="submission" date="2016-11" db="EMBL/GenBank/DDBJ databases">
        <authorList>
            <person name="Manzoor S."/>
        </authorList>
    </citation>
    <scope>NUCLEOTIDE SEQUENCE [LARGE SCALE GENOMIC DNA]</scope>
    <source>
        <strain evidence="2">Clostridium ultunense strain Esp</strain>
    </source>
</reference>
<feature type="transmembrane region" description="Helical" evidence="1">
    <location>
        <begin position="157"/>
        <end position="185"/>
    </location>
</feature>
<evidence type="ECO:0000256" key="1">
    <source>
        <dbReference type="SAM" id="Phobius"/>
    </source>
</evidence>
<sequence length="224" mass="24609">MKKIALAFIKLFFGYFVCAIGIVMTINANLGLAPWDVFHQGLSNLTGITIGKAHILAGISIVVLSSTFGEKVGWGTIFNMLLVGIFIDFLMLNNLIPIFNKFLPSLIMMLLGLLVLGFGCYLYLSVGWGSGPRDGLMIALVKKTSKSVRFIKNIQEIIAVTIGYILGGSVGIGTLLMAILGGYFMQFAFKIAKFDVSQVQHRFVDDDIKFIKDKLANKKSKIQE</sequence>